<dbReference type="PROSITE" id="PS00595">
    <property type="entry name" value="AA_TRANSFER_CLASS_5"/>
    <property type="match status" value="1"/>
</dbReference>
<dbReference type="InterPro" id="IPR015424">
    <property type="entry name" value="PyrdxlP-dep_Trfase"/>
</dbReference>
<keyword evidence="5 8" id="KW-0663">Pyridoxal phosphate</keyword>
<reference evidence="10 11" key="1">
    <citation type="submission" date="2020-08" db="EMBL/GenBank/DDBJ databases">
        <title>Genome public.</title>
        <authorList>
            <person name="Liu C."/>
            <person name="Sun Q."/>
        </authorList>
    </citation>
    <scope>NUCLEOTIDE SEQUENCE [LARGE SCALE GENOMIC DNA]</scope>
    <source>
        <strain evidence="10 11">NSJ-43</strain>
    </source>
</reference>
<dbReference type="EMBL" id="JACOPD010000002">
    <property type="protein sequence ID" value="MBC5679966.1"/>
    <property type="molecule type" value="Genomic_DNA"/>
</dbReference>
<evidence type="ECO:0000313" key="10">
    <source>
        <dbReference type="EMBL" id="MBC5679966.1"/>
    </source>
</evidence>
<dbReference type="Proteomes" id="UP000628463">
    <property type="component" value="Unassembled WGS sequence"/>
</dbReference>
<evidence type="ECO:0000256" key="6">
    <source>
        <dbReference type="ARBA" id="ARBA00050776"/>
    </source>
</evidence>
<dbReference type="InterPro" id="IPR000192">
    <property type="entry name" value="Aminotrans_V_dom"/>
</dbReference>
<dbReference type="PANTHER" id="PTHR43586">
    <property type="entry name" value="CYSTEINE DESULFURASE"/>
    <property type="match status" value="1"/>
</dbReference>
<dbReference type="InterPro" id="IPR020578">
    <property type="entry name" value="Aminotrans_V_PyrdxlP_BS"/>
</dbReference>
<dbReference type="InterPro" id="IPR010970">
    <property type="entry name" value="Cys_dSase_SufS"/>
</dbReference>
<evidence type="ECO:0000259" key="9">
    <source>
        <dbReference type="Pfam" id="PF00266"/>
    </source>
</evidence>
<keyword evidence="11" id="KW-1185">Reference proteome</keyword>
<dbReference type="Gene3D" id="3.40.640.10">
    <property type="entry name" value="Type I PLP-dependent aspartate aminotransferase-like (Major domain)"/>
    <property type="match status" value="1"/>
</dbReference>
<dbReference type="SUPFAM" id="SSF53383">
    <property type="entry name" value="PLP-dependent transferases"/>
    <property type="match status" value="1"/>
</dbReference>
<dbReference type="PANTHER" id="PTHR43586:SF8">
    <property type="entry name" value="CYSTEINE DESULFURASE 1, CHLOROPLASTIC"/>
    <property type="match status" value="1"/>
</dbReference>
<dbReference type="Pfam" id="PF00266">
    <property type="entry name" value="Aminotran_5"/>
    <property type="match status" value="1"/>
</dbReference>
<protein>
    <recommendedName>
        <fullName evidence="3 8">Cysteine desulfurase</fullName>
        <ecNumber evidence="3 8">2.8.1.7</ecNumber>
    </recommendedName>
</protein>
<evidence type="ECO:0000256" key="1">
    <source>
        <dbReference type="ARBA" id="ARBA00001933"/>
    </source>
</evidence>
<evidence type="ECO:0000256" key="5">
    <source>
        <dbReference type="ARBA" id="ARBA00022898"/>
    </source>
</evidence>
<dbReference type="InterPro" id="IPR016454">
    <property type="entry name" value="Cysteine_dSase"/>
</dbReference>
<gene>
    <name evidence="10" type="ORF">H8S01_03185</name>
</gene>
<dbReference type="InterPro" id="IPR015421">
    <property type="entry name" value="PyrdxlP-dep_Trfase_major"/>
</dbReference>
<evidence type="ECO:0000256" key="3">
    <source>
        <dbReference type="ARBA" id="ARBA00012239"/>
    </source>
</evidence>
<evidence type="ECO:0000256" key="7">
    <source>
        <dbReference type="RuleBase" id="RU004504"/>
    </source>
</evidence>
<dbReference type="NCBIfam" id="TIGR01979">
    <property type="entry name" value="sufS"/>
    <property type="match status" value="1"/>
</dbReference>
<dbReference type="InterPro" id="IPR015422">
    <property type="entry name" value="PyrdxlP-dep_Trfase_small"/>
</dbReference>
<name>A0ABR7FZQ5_9FIRM</name>
<comment type="cofactor">
    <cofactor evidence="1 7">
        <name>pyridoxal 5'-phosphate</name>
        <dbReference type="ChEBI" id="CHEBI:597326"/>
    </cofactor>
</comment>
<evidence type="ECO:0000256" key="8">
    <source>
        <dbReference type="RuleBase" id="RU004506"/>
    </source>
</evidence>
<proteinExistence type="inferred from homology"/>
<dbReference type="RefSeq" id="WP_186836159.1">
    <property type="nucleotide sequence ID" value="NZ_JACOPD010000002.1"/>
</dbReference>
<feature type="domain" description="Aminotransferase class V" evidence="9">
    <location>
        <begin position="26"/>
        <end position="397"/>
    </location>
</feature>
<organism evidence="10 11">
    <name type="scientific">Lachnospira hominis</name>
    <name type="common">ex Liu et al. 2021</name>
    <dbReference type="NCBI Taxonomy" id="2763051"/>
    <lineage>
        <taxon>Bacteria</taxon>
        <taxon>Bacillati</taxon>
        <taxon>Bacillota</taxon>
        <taxon>Clostridia</taxon>
        <taxon>Lachnospirales</taxon>
        <taxon>Lachnospiraceae</taxon>
        <taxon>Lachnospira</taxon>
    </lineage>
</organism>
<sequence>MNKEQFRQQGIEIRKDFPLFNSADVVYLDNAATSQKPECVIQAERDFYEKSNANPLRGLYALAEKATKEYEDARKTVADFIGAADSSEIIFTRNATEGLNLAAYCLSQIMLKEDDEIVVSIMEHHSNLLPWQQAARRTGAVLKFIECSKDGVITDEAFENAITDKTKIVAMTQISNVLGSKNDIKKYASYCHDRGIVFVADGAQSVPHIPVNVQELGVDFLSFSGHKMFAPMGIGVLYGRKSLLEQMPPFLYGGEMIESVTRESAVYAEVPHKFEAGTVNASGAVALAEAIRYINKTGFDVIQEREDYLTKYAFEKMTAVNGVHIIGSPDASSHHGILSFTLDGVHPHDVASILDADNIGVRAGHHCAQPLLAYLGISSSTRVSLAFYNTCEEIDTFVDSLSQIRRQMGYGE</sequence>
<evidence type="ECO:0000256" key="2">
    <source>
        <dbReference type="ARBA" id="ARBA00010447"/>
    </source>
</evidence>
<dbReference type="Gene3D" id="3.90.1150.10">
    <property type="entry name" value="Aspartate Aminotransferase, domain 1"/>
    <property type="match status" value="1"/>
</dbReference>
<dbReference type="PIRSF" id="PIRSF005572">
    <property type="entry name" value="NifS"/>
    <property type="match status" value="1"/>
</dbReference>
<comment type="catalytic activity">
    <reaction evidence="6 8">
        <text>(sulfur carrier)-H + L-cysteine = (sulfur carrier)-SH + L-alanine</text>
        <dbReference type="Rhea" id="RHEA:43892"/>
        <dbReference type="Rhea" id="RHEA-COMP:14737"/>
        <dbReference type="Rhea" id="RHEA-COMP:14739"/>
        <dbReference type="ChEBI" id="CHEBI:29917"/>
        <dbReference type="ChEBI" id="CHEBI:35235"/>
        <dbReference type="ChEBI" id="CHEBI:57972"/>
        <dbReference type="ChEBI" id="CHEBI:64428"/>
        <dbReference type="EC" id="2.8.1.7"/>
    </reaction>
</comment>
<keyword evidence="4 8" id="KW-0808">Transferase</keyword>
<comment type="function">
    <text evidence="8">Catalyzes the removal of elemental sulfur and selenium atoms from L-cysteine, L-cystine, L-selenocysteine, and L-selenocystine to produce L-alanine.</text>
</comment>
<accession>A0ABR7FZQ5</accession>
<evidence type="ECO:0000256" key="4">
    <source>
        <dbReference type="ARBA" id="ARBA00022679"/>
    </source>
</evidence>
<comment type="similarity">
    <text evidence="2 8">Belongs to the class-V pyridoxal-phosphate-dependent aminotransferase family. Csd subfamily.</text>
</comment>
<evidence type="ECO:0000313" key="11">
    <source>
        <dbReference type="Proteomes" id="UP000628463"/>
    </source>
</evidence>
<comment type="caution">
    <text evidence="10">The sequence shown here is derived from an EMBL/GenBank/DDBJ whole genome shotgun (WGS) entry which is preliminary data.</text>
</comment>
<dbReference type="CDD" id="cd06453">
    <property type="entry name" value="SufS_like"/>
    <property type="match status" value="1"/>
</dbReference>
<dbReference type="EC" id="2.8.1.7" evidence="3 8"/>